<gene>
    <name evidence="1" type="ORF">HPB50_008372</name>
</gene>
<sequence length="749" mass="84823">MSVGHCRRLCKILRSECWRQSRFLKDCLRAACSMCGDARIDRRSYRVWYESAVNLTEVLWRQVWVVLPKKQKNAGEPGKLLVLGDTQVDEEQKNILKLGTKFCVEPSLQLPDRLALARDISRNVSPQFTNAAEPPFPIFSVSRKLVREKKGCERALPSCRGSKDAEQSRDLSETSLTKLPTRGLESLEVLELRDAPALREFPSVYHFRFIRVAHLTYPYHCCAFQFPETHDPEEHSRFQKHCNSDEASARQSHKRPPEVGEEHDFQLLERFFVVQLNNKQTTTPPTRRFVRHVFSEFGTIHECELSCCGYGIGVIPDTLSFPEAPKPGAQNTTSSPWNIFHSRGMEGTFHPEVRLQEEQWVTCGKLASRRVQCFPVPDAFNPCEDVMGNMVLRVAVWFVVVAAVFGNLAVLLVLLSGRLTVSKFLMCNLAFADLCMGAYLLLIAAEDLHTRGRYFSHAIMWQHGAGCKVAGFLTVFASELSIYTLTVITLERWYAITYAVHLNRRLRLRTAARIMACGWGYALLAASLPLVGISSYSKTSICLPMENSTIADFLYLLTLLSMNGLAFLLICACYAKMYLAISGQRPRSHCGSKDTSVAKRMAMLVFTDFACWAPIAFFGLTAVAGYPLIDVPKSKILLVFFYPLNSCANPFLYAILTKQYRRDLSALLSTRGVCTRRMLKYTSSWHTTPTNRLLRNKDNSSTSRQTTELSNRTQKGSPHPIKNNFTKLGLQEEILRRQSMLCEHLDTPI</sequence>
<comment type="caution">
    <text evidence="1">The sequence shown here is derived from an EMBL/GenBank/DDBJ whole genome shotgun (WGS) entry which is preliminary data.</text>
</comment>
<evidence type="ECO:0000313" key="1">
    <source>
        <dbReference type="EMBL" id="KAH6945415.1"/>
    </source>
</evidence>
<proteinExistence type="predicted"/>
<dbReference type="Proteomes" id="UP000821845">
    <property type="component" value="Chromosome 1"/>
</dbReference>
<reference evidence="1" key="1">
    <citation type="submission" date="2020-05" db="EMBL/GenBank/DDBJ databases">
        <title>Large-scale comparative analyses of tick genomes elucidate their genetic diversity and vector capacities.</title>
        <authorList>
            <person name="Jia N."/>
            <person name="Wang J."/>
            <person name="Shi W."/>
            <person name="Du L."/>
            <person name="Sun Y."/>
            <person name="Zhan W."/>
            <person name="Jiang J."/>
            <person name="Wang Q."/>
            <person name="Zhang B."/>
            <person name="Ji P."/>
            <person name="Sakyi L.B."/>
            <person name="Cui X."/>
            <person name="Yuan T."/>
            <person name="Jiang B."/>
            <person name="Yang W."/>
            <person name="Lam T.T.-Y."/>
            <person name="Chang Q."/>
            <person name="Ding S."/>
            <person name="Wang X."/>
            <person name="Zhu J."/>
            <person name="Ruan X."/>
            <person name="Zhao L."/>
            <person name="Wei J."/>
            <person name="Que T."/>
            <person name="Du C."/>
            <person name="Cheng J."/>
            <person name="Dai P."/>
            <person name="Han X."/>
            <person name="Huang E."/>
            <person name="Gao Y."/>
            <person name="Liu J."/>
            <person name="Shao H."/>
            <person name="Ye R."/>
            <person name="Li L."/>
            <person name="Wei W."/>
            <person name="Wang X."/>
            <person name="Wang C."/>
            <person name="Yang T."/>
            <person name="Huo Q."/>
            <person name="Li W."/>
            <person name="Guo W."/>
            <person name="Chen H."/>
            <person name="Zhou L."/>
            <person name="Ni X."/>
            <person name="Tian J."/>
            <person name="Zhou Y."/>
            <person name="Sheng Y."/>
            <person name="Liu T."/>
            <person name="Pan Y."/>
            <person name="Xia L."/>
            <person name="Li J."/>
            <person name="Zhao F."/>
            <person name="Cao W."/>
        </authorList>
    </citation>
    <scope>NUCLEOTIDE SEQUENCE</scope>
    <source>
        <strain evidence="1">Hyas-2018</strain>
    </source>
</reference>
<accession>A0ACB7TEQ6</accession>
<keyword evidence="2" id="KW-1185">Reference proteome</keyword>
<name>A0ACB7TEQ6_HYAAI</name>
<organism evidence="1 2">
    <name type="scientific">Hyalomma asiaticum</name>
    <name type="common">Tick</name>
    <dbReference type="NCBI Taxonomy" id="266040"/>
    <lineage>
        <taxon>Eukaryota</taxon>
        <taxon>Metazoa</taxon>
        <taxon>Ecdysozoa</taxon>
        <taxon>Arthropoda</taxon>
        <taxon>Chelicerata</taxon>
        <taxon>Arachnida</taxon>
        <taxon>Acari</taxon>
        <taxon>Parasitiformes</taxon>
        <taxon>Ixodida</taxon>
        <taxon>Ixodoidea</taxon>
        <taxon>Ixodidae</taxon>
        <taxon>Hyalomminae</taxon>
        <taxon>Hyalomma</taxon>
    </lineage>
</organism>
<dbReference type="EMBL" id="CM023481">
    <property type="protein sequence ID" value="KAH6945415.1"/>
    <property type="molecule type" value="Genomic_DNA"/>
</dbReference>
<evidence type="ECO:0000313" key="2">
    <source>
        <dbReference type="Proteomes" id="UP000821845"/>
    </source>
</evidence>
<protein>
    <submittedName>
        <fullName evidence="1">Uncharacterized protein</fullName>
    </submittedName>
</protein>